<comment type="caution">
    <text evidence="1">The sequence shown here is derived from an EMBL/GenBank/DDBJ whole genome shotgun (WGS) entry which is preliminary data.</text>
</comment>
<dbReference type="AlphaFoldDB" id="A0AAV5SUG9"/>
<reference evidence="1" key="1">
    <citation type="submission" date="2023-10" db="EMBL/GenBank/DDBJ databases">
        <title>Genome assembly of Pristionchus species.</title>
        <authorList>
            <person name="Yoshida K."/>
            <person name="Sommer R.J."/>
        </authorList>
    </citation>
    <scope>NUCLEOTIDE SEQUENCE</scope>
    <source>
        <strain evidence="1">RS0144</strain>
    </source>
</reference>
<keyword evidence="2" id="KW-1185">Reference proteome</keyword>
<evidence type="ECO:0000313" key="2">
    <source>
        <dbReference type="Proteomes" id="UP001432027"/>
    </source>
</evidence>
<accession>A0AAV5SUG9</accession>
<organism evidence="1 2">
    <name type="scientific">Pristionchus entomophagus</name>
    <dbReference type="NCBI Taxonomy" id="358040"/>
    <lineage>
        <taxon>Eukaryota</taxon>
        <taxon>Metazoa</taxon>
        <taxon>Ecdysozoa</taxon>
        <taxon>Nematoda</taxon>
        <taxon>Chromadorea</taxon>
        <taxon>Rhabditida</taxon>
        <taxon>Rhabditina</taxon>
        <taxon>Diplogasteromorpha</taxon>
        <taxon>Diplogasteroidea</taxon>
        <taxon>Neodiplogasteridae</taxon>
        <taxon>Pristionchus</taxon>
    </lineage>
</organism>
<proteinExistence type="predicted"/>
<dbReference type="Proteomes" id="UP001432027">
    <property type="component" value="Unassembled WGS sequence"/>
</dbReference>
<name>A0AAV5SUG9_9BILA</name>
<protein>
    <submittedName>
        <fullName evidence="1">Uncharacterized protein</fullName>
    </submittedName>
</protein>
<dbReference type="EMBL" id="BTSX01000002">
    <property type="protein sequence ID" value="GMS83181.1"/>
    <property type="molecule type" value="Genomic_DNA"/>
</dbReference>
<feature type="non-terminal residue" evidence="1">
    <location>
        <position position="1"/>
    </location>
</feature>
<gene>
    <name evidence="1" type="ORF">PENTCL1PPCAC_5356</name>
</gene>
<sequence>RILGRFPGRFRSSDQTTNLSASGNIEGKSISIRKGGFDILELIHRKNSPSVFICGIPNKLGSHIIWELQSGSFEGEFNCVNHTWSR</sequence>
<evidence type="ECO:0000313" key="1">
    <source>
        <dbReference type="EMBL" id="GMS83181.1"/>
    </source>
</evidence>